<organism evidence="9">
    <name type="scientific">hydrothermal vent metagenome</name>
    <dbReference type="NCBI Taxonomy" id="652676"/>
    <lineage>
        <taxon>unclassified sequences</taxon>
        <taxon>metagenomes</taxon>
        <taxon>ecological metagenomes</taxon>
    </lineage>
</organism>
<feature type="transmembrane region" description="Helical" evidence="8">
    <location>
        <begin position="96"/>
        <end position="120"/>
    </location>
</feature>
<evidence type="ECO:0000256" key="8">
    <source>
        <dbReference type="SAM" id="Phobius"/>
    </source>
</evidence>
<dbReference type="AlphaFoldDB" id="A0A3B0VE76"/>
<dbReference type="Pfam" id="PF03023">
    <property type="entry name" value="MurJ"/>
    <property type="match status" value="1"/>
</dbReference>
<keyword evidence="6 8" id="KW-1133">Transmembrane helix</keyword>
<evidence type="ECO:0000256" key="7">
    <source>
        <dbReference type="ARBA" id="ARBA00023136"/>
    </source>
</evidence>
<evidence type="ECO:0000256" key="6">
    <source>
        <dbReference type="ARBA" id="ARBA00022989"/>
    </source>
</evidence>
<keyword evidence="5" id="KW-0573">Peptidoglycan synthesis</keyword>
<evidence type="ECO:0000313" key="9">
    <source>
        <dbReference type="EMBL" id="VAW41221.1"/>
    </source>
</evidence>
<dbReference type="GO" id="GO:0005886">
    <property type="term" value="C:plasma membrane"/>
    <property type="evidence" value="ECO:0007669"/>
    <property type="project" value="UniProtKB-SubCell"/>
</dbReference>
<evidence type="ECO:0000256" key="3">
    <source>
        <dbReference type="ARBA" id="ARBA00022692"/>
    </source>
</evidence>
<protein>
    <submittedName>
        <fullName evidence="9">Uncharacterized protein</fullName>
    </submittedName>
</protein>
<evidence type="ECO:0000256" key="5">
    <source>
        <dbReference type="ARBA" id="ARBA00022984"/>
    </source>
</evidence>
<feature type="transmembrane region" description="Helical" evidence="8">
    <location>
        <begin position="6"/>
        <end position="24"/>
    </location>
</feature>
<name>A0A3B0VE76_9ZZZZ</name>
<sequence>DTKFPVMGSFLAVATNIVMIILTIGPLQHRAIALSTSCAMFGDFLFLSIVLYHKLNGYPLRYLFNSLGKIIFAALCMWAWLFMLHNQLAGWMRGGLATDMSAVILMIGSSALLYGGILYLSGLQELCVLVDKVRSRLR</sequence>
<dbReference type="InterPro" id="IPR004268">
    <property type="entry name" value="MurJ"/>
</dbReference>
<keyword evidence="4" id="KW-0133">Cell shape</keyword>
<gene>
    <name evidence="9" type="ORF">MNBD_DELTA03-1567</name>
</gene>
<keyword evidence="2" id="KW-1003">Cell membrane</keyword>
<feature type="transmembrane region" description="Helical" evidence="8">
    <location>
        <begin position="31"/>
        <end position="52"/>
    </location>
</feature>
<proteinExistence type="predicted"/>
<reference evidence="9" key="1">
    <citation type="submission" date="2018-06" db="EMBL/GenBank/DDBJ databases">
        <authorList>
            <person name="Zhirakovskaya E."/>
        </authorList>
    </citation>
    <scope>NUCLEOTIDE SEQUENCE</scope>
</reference>
<comment type="subcellular location">
    <subcellularLocation>
        <location evidence="1">Cell membrane</location>
        <topology evidence="1">Multi-pass membrane protein</topology>
    </subcellularLocation>
</comment>
<dbReference type="GO" id="GO:0008360">
    <property type="term" value="P:regulation of cell shape"/>
    <property type="evidence" value="ECO:0007669"/>
    <property type="project" value="UniProtKB-KW"/>
</dbReference>
<keyword evidence="7 8" id="KW-0472">Membrane</keyword>
<feature type="non-terminal residue" evidence="9">
    <location>
        <position position="1"/>
    </location>
</feature>
<evidence type="ECO:0000256" key="4">
    <source>
        <dbReference type="ARBA" id="ARBA00022960"/>
    </source>
</evidence>
<dbReference type="EMBL" id="UOEX01000375">
    <property type="protein sequence ID" value="VAW41221.1"/>
    <property type="molecule type" value="Genomic_DNA"/>
</dbReference>
<evidence type="ECO:0000256" key="1">
    <source>
        <dbReference type="ARBA" id="ARBA00004651"/>
    </source>
</evidence>
<dbReference type="GO" id="GO:0009252">
    <property type="term" value="P:peptidoglycan biosynthetic process"/>
    <property type="evidence" value="ECO:0007669"/>
    <property type="project" value="UniProtKB-KW"/>
</dbReference>
<feature type="transmembrane region" description="Helical" evidence="8">
    <location>
        <begin position="64"/>
        <end position="84"/>
    </location>
</feature>
<keyword evidence="3 8" id="KW-0812">Transmembrane</keyword>
<accession>A0A3B0VE76</accession>
<evidence type="ECO:0000256" key="2">
    <source>
        <dbReference type="ARBA" id="ARBA00022475"/>
    </source>
</evidence>